<name>D4YVT6_9LACO</name>
<evidence type="ECO:0000256" key="4">
    <source>
        <dbReference type="ARBA" id="ARBA00022801"/>
    </source>
</evidence>
<dbReference type="STRING" id="83683.B1745_05615"/>
<dbReference type="InterPro" id="IPR036962">
    <property type="entry name" value="Glyco_hydro_3_N_sf"/>
</dbReference>
<dbReference type="GO" id="GO:0005975">
    <property type="term" value="P:carbohydrate metabolic process"/>
    <property type="evidence" value="ECO:0007669"/>
    <property type="project" value="InterPro"/>
</dbReference>
<evidence type="ECO:0000256" key="1">
    <source>
        <dbReference type="ARBA" id="ARBA00001231"/>
    </source>
</evidence>
<feature type="chain" id="PRO_5009952303" description="beta-N-acetylhexosaminidase" evidence="6">
    <location>
        <begin position="32"/>
        <end position="571"/>
    </location>
</feature>
<keyword evidence="5 8" id="KW-0326">Glycosidase</keyword>
<dbReference type="GO" id="GO:0009254">
    <property type="term" value="P:peptidoglycan turnover"/>
    <property type="evidence" value="ECO:0007669"/>
    <property type="project" value="TreeGrafter"/>
</dbReference>
<proteinExistence type="inferred from homology"/>
<evidence type="ECO:0000259" key="7">
    <source>
        <dbReference type="Pfam" id="PF00933"/>
    </source>
</evidence>
<comment type="similarity">
    <text evidence="2">Belongs to the glycosyl hydrolase 3 family.</text>
</comment>
<dbReference type="EMBL" id="ADNY01000066">
    <property type="protein sequence ID" value="EFG54882.1"/>
    <property type="molecule type" value="Genomic_DNA"/>
</dbReference>
<comment type="caution">
    <text evidence="8">The sequence shown here is derived from an EMBL/GenBank/DDBJ whole genome shotgun (WGS) entry which is preliminary data.</text>
</comment>
<evidence type="ECO:0000256" key="3">
    <source>
        <dbReference type="ARBA" id="ARBA00012663"/>
    </source>
</evidence>
<dbReference type="Proteomes" id="UP000004069">
    <property type="component" value="Unassembled WGS sequence"/>
</dbReference>
<dbReference type="GO" id="GO:0004563">
    <property type="term" value="F:beta-N-acetylhexosaminidase activity"/>
    <property type="evidence" value="ECO:0007669"/>
    <property type="project" value="UniProtKB-EC"/>
</dbReference>
<reference evidence="8 9" key="1">
    <citation type="submission" date="2010-04" db="EMBL/GenBank/DDBJ databases">
        <authorList>
            <person name="Muzny D."/>
            <person name="Qin X."/>
            <person name="Deng J."/>
            <person name="Jiang H."/>
            <person name="Liu Y."/>
            <person name="Qu J."/>
            <person name="Song X.-Z."/>
            <person name="Zhang L."/>
            <person name="Thornton R."/>
            <person name="Coyle M."/>
            <person name="Francisco L."/>
            <person name="Jackson L."/>
            <person name="Javaid M."/>
            <person name="Korchina V."/>
            <person name="Kovar C."/>
            <person name="Mata R."/>
            <person name="Mathew T."/>
            <person name="Ngo R."/>
            <person name="Nguyen L."/>
            <person name="Nguyen N."/>
            <person name="Okwuonu G."/>
            <person name="Ongeri F."/>
            <person name="Pham C."/>
            <person name="Simmons D."/>
            <person name="Wilczek-Boney K."/>
            <person name="Hale W."/>
            <person name="Jakkamsetti A."/>
            <person name="Pham P."/>
            <person name="Ruth R."/>
            <person name="San Lucas F."/>
            <person name="Warren J."/>
            <person name="Zhang J."/>
            <person name="Zhao Z."/>
            <person name="Zhou C."/>
            <person name="Zhu D."/>
            <person name="Lee S."/>
            <person name="Bess C."/>
            <person name="Blankenburg K."/>
            <person name="Forbes L."/>
            <person name="Fu Q."/>
            <person name="Gubbala S."/>
            <person name="Hirani K."/>
            <person name="Jayaseelan J.C."/>
            <person name="Lara F."/>
            <person name="Munidasa M."/>
            <person name="Palculict T."/>
            <person name="Patil S."/>
            <person name="Pu L.-L."/>
            <person name="Saada N."/>
            <person name="Tang L."/>
            <person name="Weissenberger G."/>
            <person name="Zhu Y."/>
            <person name="Hemphill L."/>
            <person name="Shang Y."/>
            <person name="Youmans B."/>
            <person name="Ayvaz T."/>
            <person name="Ross M."/>
            <person name="Santibanez J."/>
            <person name="Aqrawi P."/>
            <person name="Gross S."/>
            <person name="Joshi V."/>
            <person name="Fowler G."/>
            <person name="Nazareth L."/>
            <person name="Reid J."/>
            <person name="Worley K."/>
            <person name="Petrosino J."/>
            <person name="Highlander S."/>
            <person name="Gibbs R."/>
        </authorList>
    </citation>
    <scope>NUCLEOTIDE SEQUENCE [LARGE SCALE GENOMIC DNA]</scope>
    <source>
        <strain evidence="8 9">DSM 11664</strain>
    </source>
</reference>
<evidence type="ECO:0000256" key="6">
    <source>
        <dbReference type="SAM" id="SignalP"/>
    </source>
</evidence>
<evidence type="ECO:0000313" key="9">
    <source>
        <dbReference type="Proteomes" id="UP000004069"/>
    </source>
</evidence>
<keyword evidence="6" id="KW-0732">Signal</keyword>
<dbReference type="SUPFAM" id="SSF51445">
    <property type="entry name" value="(Trans)glycosidases"/>
    <property type="match status" value="1"/>
</dbReference>
<evidence type="ECO:0000256" key="2">
    <source>
        <dbReference type="ARBA" id="ARBA00005336"/>
    </source>
</evidence>
<dbReference type="PANTHER" id="PTHR30480:SF13">
    <property type="entry name" value="BETA-HEXOSAMINIDASE"/>
    <property type="match status" value="1"/>
</dbReference>
<dbReference type="OrthoDB" id="9805821at2"/>
<keyword evidence="4 8" id="KW-0378">Hydrolase</keyword>
<evidence type="ECO:0000256" key="5">
    <source>
        <dbReference type="ARBA" id="ARBA00023295"/>
    </source>
</evidence>
<organism evidence="8 9">
    <name type="scientific">Lactobacillus amylolyticus DSM 11664</name>
    <dbReference type="NCBI Taxonomy" id="585524"/>
    <lineage>
        <taxon>Bacteria</taxon>
        <taxon>Bacillati</taxon>
        <taxon>Bacillota</taxon>
        <taxon>Bacilli</taxon>
        <taxon>Lactobacillales</taxon>
        <taxon>Lactobacillaceae</taxon>
        <taxon>Lactobacillus</taxon>
    </lineage>
</organism>
<protein>
    <recommendedName>
        <fullName evidence="3">beta-N-acetylhexosaminidase</fullName>
        <ecNumber evidence="3">3.2.1.52</ecNumber>
    </recommendedName>
</protein>
<dbReference type="RefSeq" id="WP_006352794.1">
    <property type="nucleotide sequence ID" value="NZ_ADNY01000066.1"/>
</dbReference>
<gene>
    <name evidence="8" type="primary">nagZ</name>
    <name evidence="8" type="ORF">HMPREF0493_1647</name>
</gene>
<dbReference type="InterPro" id="IPR017853">
    <property type="entry name" value="GH"/>
</dbReference>
<dbReference type="eggNOG" id="COG1472">
    <property type="taxonomic scope" value="Bacteria"/>
</dbReference>
<dbReference type="InterPro" id="IPR050226">
    <property type="entry name" value="NagZ_Beta-hexosaminidase"/>
</dbReference>
<comment type="catalytic activity">
    <reaction evidence="1">
        <text>Hydrolysis of terminal non-reducing N-acetyl-D-hexosamine residues in N-acetyl-beta-D-hexosaminides.</text>
        <dbReference type="EC" id="3.2.1.52"/>
    </reaction>
</comment>
<dbReference type="PATRIC" id="fig|585524.9.peg.846"/>
<accession>D4YVT6</accession>
<dbReference type="Pfam" id="PF00933">
    <property type="entry name" value="Glyco_hydro_3"/>
    <property type="match status" value="1"/>
</dbReference>
<dbReference type="Gene3D" id="3.20.20.300">
    <property type="entry name" value="Glycoside hydrolase, family 3, N-terminal domain"/>
    <property type="match status" value="1"/>
</dbReference>
<dbReference type="AlphaFoldDB" id="D4YVT6"/>
<dbReference type="PROSITE" id="PS51257">
    <property type="entry name" value="PROKAR_LIPOPROTEIN"/>
    <property type="match status" value="1"/>
</dbReference>
<feature type="domain" description="Glycoside hydrolase family 3 N-terminal" evidence="7">
    <location>
        <begin position="46"/>
        <end position="378"/>
    </location>
</feature>
<dbReference type="CAZy" id="GH3">
    <property type="family name" value="Glycoside Hydrolase Family 3"/>
</dbReference>
<keyword evidence="9" id="KW-1185">Reference proteome</keyword>
<evidence type="ECO:0000313" key="8">
    <source>
        <dbReference type="EMBL" id="EFG54882.1"/>
    </source>
</evidence>
<dbReference type="InterPro" id="IPR001764">
    <property type="entry name" value="Glyco_hydro_3_N"/>
</dbReference>
<dbReference type="PANTHER" id="PTHR30480">
    <property type="entry name" value="BETA-HEXOSAMINIDASE-RELATED"/>
    <property type="match status" value="1"/>
</dbReference>
<dbReference type="EC" id="3.2.1.52" evidence="3"/>
<sequence>MKFFKKAVTAAIAGMTLAACLGGASANTVQAASTKQIDNYIKKASLRQKIGQMFIARTPQKLGQAERDAYQYNLGGYIVYDADMQNYTDAQFKSKIANYQKAAQLPLLIGIDQEGGSVSRLTHGGLAKQNGDEFKFPRDQYEDAENAQKGSGMKAVVQYARENATLLNKLGINWNYAPDADYSDDPSSFIYQRGFGGVMGKNSYRAVANYIKQVVPAWQHNHLVAATLKHFPGYGDAADTHTGFAYVTKTKSQLMKSDILPFKAGIKAGADSVMVTHVNYDKIDPVYPASLSKKIITMLRKDCNFKGVIVTDALEMGAIQDFAKKHGNESVEVLAVKAGNDMLMSADYAKAIPAIEKAVKKGKISKKQIDRSVKRILTMKNKLGILSASDLQVKKNNKRFFKLNSVTYKNGLATVSGTAKKDAKVSLISTDTKKGKNTNANKKGQFKINVPLQAKAQNFILSSDGYLSVNVHMKAAKKTTVKKTITLNKVKYNKKHTVATISGKVSDPGEEGSLTIVMWDAKTNKTLNSVVVGKDGKFSATVLTSKKEQKVMVDAQNNGDYSPKSVIVKRK</sequence>
<feature type="signal peptide" evidence="6">
    <location>
        <begin position="1"/>
        <end position="31"/>
    </location>
</feature>